<keyword evidence="1" id="KW-0812">Transmembrane</keyword>
<evidence type="ECO:0000313" key="2">
    <source>
        <dbReference type="EMBL" id="BBG25467.1"/>
    </source>
</evidence>
<dbReference type="AlphaFoldDB" id="A0A510E6T9"/>
<dbReference type="GeneID" id="41719085"/>
<dbReference type="Proteomes" id="UP000322983">
    <property type="component" value="Chromosome"/>
</dbReference>
<evidence type="ECO:0000313" key="3">
    <source>
        <dbReference type="EMBL" id="BBG28261.1"/>
    </source>
</evidence>
<organism evidence="3 5">
    <name type="scientific">Sulfuracidifex tepidarius</name>
    <dbReference type="NCBI Taxonomy" id="1294262"/>
    <lineage>
        <taxon>Archaea</taxon>
        <taxon>Thermoproteota</taxon>
        <taxon>Thermoprotei</taxon>
        <taxon>Sulfolobales</taxon>
        <taxon>Sulfolobaceae</taxon>
        <taxon>Sulfuracidifex</taxon>
    </lineage>
</organism>
<reference evidence="5" key="1">
    <citation type="submission" date="2018-09" db="EMBL/GenBank/DDBJ databases">
        <title>Complete Genome Sequencing of Sulfolobus sp. JCM 16834.</title>
        <authorList>
            <person name="Kato S."/>
            <person name="Itoh T."/>
            <person name="Ohkuma M."/>
        </authorList>
    </citation>
    <scope>NUCLEOTIDE SEQUENCE [LARGE SCALE GENOMIC DNA]</scope>
    <source>
        <strain evidence="5">IC-007</strain>
    </source>
</reference>
<keyword evidence="1" id="KW-0472">Membrane</keyword>
<accession>A0A510DZ55</accession>
<dbReference type="EMBL" id="AP018930">
    <property type="protein sequence ID" value="BBG28261.1"/>
    <property type="molecule type" value="Genomic_DNA"/>
</dbReference>
<dbReference type="Proteomes" id="UP000325030">
    <property type="component" value="Chromosome"/>
</dbReference>
<dbReference type="Pfam" id="PF06053">
    <property type="entry name" value="DUF929"/>
    <property type="match status" value="1"/>
</dbReference>
<evidence type="ECO:0000313" key="4">
    <source>
        <dbReference type="Proteomes" id="UP000322983"/>
    </source>
</evidence>
<reference evidence="3 4" key="2">
    <citation type="journal article" date="2020" name="Int. J. Syst. Evol. Microbiol.">
        <title>Sulfuracidifex tepidarius gen. nov., sp. nov. and transfer of Sulfolobus metallicus Huber and Stetter 1992 to the genus Sulfuracidifex as Sulfuracidifex metallicus comb. nov.</title>
        <authorList>
            <person name="Itoh T."/>
            <person name="Miura T."/>
            <person name="Sakai H.D."/>
            <person name="Kato S."/>
            <person name="Ohkuma M."/>
            <person name="Takashina T."/>
        </authorList>
    </citation>
    <scope>NUCLEOTIDE SEQUENCE</scope>
    <source>
        <strain evidence="2 4">IC-006</strain>
        <strain evidence="3">IC-007</strain>
    </source>
</reference>
<dbReference type="KEGG" id="step:IC006_2803"/>
<dbReference type="InterPro" id="IPR009272">
    <property type="entry name" value="DUF929"/>
</dbReference>
<dbReference type="OrthoDB" id="57485at2157"/>
<dbReference type="EMBL" id="AP018929">
    <property type="protein sequence ID" value="BBG25467.1"/>
    <property type="molecule type" value="Genomic_DNA"/>
</dbReference>
<gene>
    <name evidence="2" type="ORF">IC006_2803</name>
    <name evidence="3" type="ORF">IC007_2817</name>
</gene>
<feature type="transmembrane region" description="Helical" evidence="1">
    <location>
        <begin position="20"/>
        <end position="40"/>
    </location>
</feature>
<sequence>MAKRKNNVKTKNKKQDSKLIYIPFIVLGVLIVALIGFTSFSHPVFSPSSSFSSSPAPFKFFQVNTQNYAGNDSVQVFFISWYGCPYGATDSWALYKTLSQYGNIQATPGHSISEPNIPYIPSLWFTSFKPNSSVYFHYLYMYNEYLNATPSGIPINPENGSAVIVGLQEIKDNLSYAPWIYNIIEQYEVDTPLVSSSSGLNDSIAYSTSAPHIATMIIITGPGGTYALIGYPTPAMNPDEIGQNSASAAQNYSENLLSQLKNNDITDSNVNTMINEGSQVFNYIISKAQ</sequence>
<proteinExistence type="predicted"/>
<evidence type="ECO:0000256" key="1">
    <source>
        <dbReference type="SAM" id="Phobius"/>
    </source>
</evidence>
<accession>A0A510E6T9</accession>
<keyword evidence="1" id="KW-1133">Transmembrane helix</keyword>
<protein>
    <recommendedName>
        <fullName evidence="6">DUF929 domain-containing protein</fullName>
    </recommendedName>
</protein>
<keyword evidence="4" id="KW-1185">Reference proteome</keyword>
<name>A0A510E6T9_9CREN</name>
<evidence type="ECO:0000313" key="5">
    <source>
        <dbReference type="Proteomes" id="UP000325030"/>
    </source>
</evidence>
<dbReference type="RefSeq" id="WP_149528878.1">
    <property type="nucleotide sequence ID" value="NZ_AP018929.1"/>
</dbReference>
<evidence type="ECO:0008006" key="6">
    <source>
        <dbReference type="Google" id="ProtNLM"/>
    </source>
</evidence>